<dbReference type="InterPro" id="IPR013943">
    <property type="entry name" value="Pet127"/>
</dbReference>
<protein>
    <recommendedName>
        <fullName evidence="3">Pet127-domain-containing protein</fullName>
    </recommendedName>
</protein>
<sequence>MILYAKRDHYSLLRLTKRFFTTTTTTTKITQHGSTEVHIVGRKKPRKVLSDRLKELRKSSHSENWIKIAQGRYTAIDPPNKVEVATLAHELDKVLFSRGVHYLKDPKTEEYNFTPYLENIIQPANINFDALPAYITSSKDNSLISMARERQKRYIGSTSSISATLSQFYFVMSNFKPVNISGLSSVFKDMSNKFTRGTKMAASIYLRWKDGVYAIDADKSLDKDETILSVMGKSLEKVLTTEPEEFERYLKENEDSDILEERNKPESYAYGEFRKFLLRSQLDCYHPRLKRKTFDLKTRAAIPVRLDVSNYRKYLGYSLKKHQGLYESYEREYYDMLRSAFLKYIFQVRIGHMDGVLVAYHNTKKIFGFQYISRKEMDKRLFGSSRIGDLVFHRSLAMLEALLDKATEKYPEQTLRLSFETSPGEKNAMMNIFVEAVPSSEHGAEKYEMEPYEDLTVYRLQTSSFINGLPVHGPLSFQNPHEDNWNMRYRLNEVYEDDPGKKMEQFKLMRRRQATVMRPEEDSSKPSPLLEKLYKISQDTLNEDKLKETDM</sequence>
<evidence type="ECO:0000313" key="2">
    <source>
        <dbReference type="Proteomes" id="UP000716291"/>
    </source>
</evidence>
<gene>
    <name evidence="1" type="ORF">G6F64_000554</name>
</gene>
<dbReference type="AlphaFoldDB" id="A0A9P6XK86"/>
<comment type="caution">
    <text evidence="1">The sequence shown here is derived from an EMBL/GenBank/DDBJ whole genome shotgun (WGS) entry which is preliminary data.</text>
</comment>
<evidence type="ECO:0008006" key="3">
    <source>
        <dbReference type="Google" id="ProtNLM"/>
    </source>
</evidence>
<dbReference type="Proteomes" id="UP000716291">
    <property type="component" value="Unassembled WGS sequence"/>
</dbReference>
<dbReference type="OrthoDB" id="10249045at2759"/>
<organism evidence="1 2">
    <name type="scientific">Rhizopus oryzae</name>
    <name type="common">Mucormycosis agent</name>
    <name type="synonym">Rhizopus arrhizus var. delemar</name>
    <dbReference type="NCBI Taxonomy" id="64495"/>
    <lineage>
        <taxon>Eukaryota</taxon>
        <taxon>Fungi</taxon>
        <taxon>Fungi incertae sedis</taxon>
        <taxon>Mucoromycota</taxon>
        <taxon>Mucoromycotina</taxon>
        <taxon>Mucoromycetes</taxon>
        <taxon>Mucorales</taxon>
        <taxon>Mucorineae</taxon>
        <taxon>Rhizopodaceae</taxon>
        <taxon>Rhizopus</taxon>
    </lineage>
</organism>
<dbReference type="GO" id="GO:0005740">
    <property type="term" value="C:mitochondrial envelope"/>
    <property type="evidence" value="ECO:0007669"/>
    <property type="project" value="TreeGrafter"/>
</dbReference>
<name>A0A9P6XK86_RHIOR</name>
<reference evidence="1" key="1">
    <citation type="journal article" date="2020" name="Microb. Genom.">
        <title>Genetic diversity of clinical and environmental Mucorales isolates obtained from an investigation of mucormycosis cases among solid organ transplant recipients.</title>
        <authorList>
            <person name="Nguyen M.H."/>
            <person name="Kaul D."/>
            <person name="Muto C."/>
            <person name="Cheng S.J."/>
            <person name="Richter R.A."/>
            <person name="Bruno V.M."/>
            <person name="Liu G."/>
            <person name="Beyhan S."/>
            <person name="Sundermann A.J."/>
            <person name="Mounaud S."/>
            <person name="Pasculle A.W."/>
            <person name="Nierman W.C."/>
            <person name="Driscoll E."/>
            <person name="Cumbie R."/>
            <person name="Clancy C.J."/>
            <person name="Dupont C.L."/>
        </authorList>
    </citation>
    <scope>NUCLEOTIDE SEQUENCE</scope>
    <source>
        <strain evidence="1">GL11</strain>
    </source>
</reference>
<dbReference type="PANTHER" id="PTHR31014">
    <property type="entry name" value="MITOCHONDRIAL TRANSLATION SYSTEM COMPONENT PET127-RELATED"/>
    <property type="match status" value="1"/>
</dbReference>
<dbReference type="PANTHER" id="PTHR31014:SF0">
    <property type="entry name" value="MITOCHONDRIAL TRANSLATION SYSTEM COMPONENT PET127-RELATED"/>
    <property type="match status" value="1"/>
</dbReference>
<dbReference type="GO" id="GO:0000964">
    <property type="term" value="P:mitochondrial RNA 5'-end processing"/>
    <property type="evidence" value="ECO:0007669"/>
    <property type="project" value="TreeGrafter"/>
</dbReference>
<keyword evidence="2" id="KW-1185">Reference proteome</keyword>
<proteinExistence type="predicted"/>
<dbReference type="Pfam" id="PF08634">
    <property type="entry name" value="Pet127"/>
    <property type="match status" value="1"/>
</dbReference>
<accession>A0A9P6XK86</accession>
<dbReference type="EMBL" id="JAANQT010000034">
    <property type="protein sequence ID" value="KAG1315591.1"/>
    <property type="molecule type" value="Genomic_DNA"/>
</dbReference>
<evidence type="ECO:0000313" key="1">
    <source>
        <dbReference type="EMBL" id="KAG1315591.1"/>
    </source>
</evidence>